<sequence length="54" mass="6183">MINRLKRKAAKKIAKTLRKIVLLNCQGLRAIDANLNNLNLLLLTFIESILHKTK</sequence>
<protein>
    <submittedName>
        <fullName evidence="1">Uncharacterized protein</fullName>
    </submittedName>
</protein>
<dbReference type="EMBL" id="CADCUR010000299">
    <property type="protein sequence ID" value="CAA9429382.1"/>
    <property type="molecule type" value="Genomic_DNA"/>
</dbReference>
<accession>A0A6J4PYF3</accession>
<reference evidence="1" key="1">
    <citation type="submission" date="2020-02" db="EMBL/GenBank/DDBJ databases">
        <authorList>
            <person name="Meier V. D."/>
        </authorList>
    </citation>
    <scope>NUCLEOTIDE SEQUENCE</scope>
    <source>
        <strain evidence="1">AVDCRST_MAG74</strain>
    </source>
</reference>
<evidence type="ECO:0000313" key="1">
    <source>
        <dbReference type="EMBL" id="CAA9429382.1"/>
    </source>
</evidence>
<gene>
    <name evidence="1" type="ORF">AVDCRST_MAG74-3581</name>
</gene>
<dbReference type="AlphaFoldDB" id="A0A6J4PYF3"/>
<organism evidence="1">
    <name type="scientific">uncultured Pyrinomonadaceae bacterium</name>
    <dbReference type="NCBI Taxonomy" id="2283094"/>
    <lineage>
        <taxon>Bacteria</taxon>
        <taxon>Pseudomonadati</taxon>
        <taxon>Acidobacteriota</taxon>
        <taxon>Blastocatellia</taxon>
        <taxon>Blastocatellales</taxon>
        <taxon>Pyrinomonadaceae</taxon>
        <taxon>environmental samples</taxon>
    </lineage>
</organism>
<name>A0A6J4PYF3_9BACT</name>
<proteinExistence type="predicted"/>